<dbReference type="RefSeq" id="WP_172687725.1">
    <property type="nucleotide sequence ID" value="NZ_KX443406.1"/>
</dbReference>
<dbReference type="EMBL" id="KX443406">
    <property type="protein sequence ID" value="ARX60580.1"/>
    <property type="molecule type" value="Genomic_DNA"/>
</dbReference>
<protein>
    <submittedName>
        <fullName evidence="2">Uncharacterized protein</fullName>
    </submittedName>
</protein>
<organism evidence="2">
    <name type="scientific">Rhodococcus hoagii</name>
    <name type="common">Corynebacterium equii</name>
    <dbReference type="NCBI Taxonomy" id="43767"/>
    <lineage>
        <taxon>Bacteria</taxon>
        <taxon>Bacillati</taxon>
        <taxon>Actinomycetota</taxon>
        <taxon>Actinomycetes</taxon>
        <taxon>Mycobacteriales</taxon>
        <taxon>Nocardiaceae</taxon>
        <taxon>Prescottella</taxon>
    </lineage>
</organism>
<sequence length="297" mass="31094">MQERITRVADEDNDTGIVDGEDLRLPSIDAAVVTVGAAAHGGRTRISPQVSPWTVMEQYADLICTRTPLRVLRLPMTTGDVQLVASRIVTTAPRVSLAFVTGVGAGESARVKSEVASQGGPLVLTELDVITAALAGTTISILRRSGAAPGFGRIVINGPERAPLLGPTLMKSGIAEITNWHSSDAHAFPLRRLMEHHDVLIDLAGTAADTDAPGRTVRYPAEPFRLGQLIVPGLIGALCGHEIGEVTAEILAAAARALALITPVGQALPDPGDSLVTPAIARQVGRVVIHLTDRGTH</sequence>
<keyword evidence="2" id="KW-0614">Plasmid</keyword>
<name>A0A1Z1V0D6_RHOHA</name>
<gene>
    <name evidence="1" type="ORF">pVAPB1413_0799</name>
    <name evidence="2" type="ORF">pVAPB1533_0799</name>
</gene>
<dbReference type="AlphaFoldDB" id="A0A1Z1V0D6"/>
<evidence type="ECO:0000313" key="1">
    <source>
        <dbReference type="EMBL" id="ARX60580.1"/>
    </source>
</evidence>
<dbReference type="EMBL" id="KX443407">
    <property type="protein sequence ID" value="ARX60685.1"/>
    <property type="molecule type" value="Genomic_DNA"/>
</dbReference>
<proteinExistence type="predicted"/>
<geneLocation type="plasmid" evidence="2">
    <name>PVAPB1533</name>
</geneLocation>
<evidence type="ECO:0000313" key="2">
    <source>
        <dbReference type="EMBL" id="ARX60685.1"/>
    </source>
</evidence>
<reference evidence="2" key="1">
    <citation type="journal article" date="2017" name="Genome Biol. Evol.">
        <title>Comparative Genomics of Rhodococcus equi Virulence Plasmids Indicates Host-Driven Evolution of the vap Pathogenicity Island.</title>
        <authorList>
            <person name="MacArthur I."/>
            <person name="Anastasi E."/>
            <person name="Alvarez S."/>
            <person name="Scortti M."/>
            <person name="Vazquez-Boland J.A."/>
        </authorList>
    </citation>
    <scope>NUCLEOTIDE SEQUENCE</scope>
    <source>
        <strain evidence="1">PAM1413</strain>
        <strain evidence="2">PAM1533</strain>
        <plasmid evidence="1">pVAPB1413</plasmid>
        <plasmid evidence="2">PVAPB1533</plasmid>
    </source>
</reference>
<accession>A0A1Z1V0D6</accession>
<geneLocation type="plasmid" evidence="1">
    <name>pVAPB1413</name>
</geneLocation>